<evidence type="ECO:0000256" key="2">
    <source>
        <dbReference type="ARBA" id="ARBA00029460"/>
    </source>
</evidence>
<dbReference type="InterPro" id="IPR029063">
    <property type="entry name" value="SAM-dependent_MTases_sf"/>
</dbReference>
<dbReference type="Pfam" id="PF01479">
    <property type="entry name" value="S4"/>
    <property type="match status" value="1"/>
</dbReference>
<proteinExistence type="inferred from homology"/>
<dbReference type="InterPro" id="IPR002942">
    <property type="entry name" value="S4_RNA-bd"/>
</dbReference>
<dbReference type="CDD" id="cd00165">
    <property type="entry name" value="S4"/>
    <property type="match status" value="1"/>
</dbReference>
<dbReference type="InterPro" id="IPR002877">
    <property type="entry name" value="RNA_MeTrfase_FtsJ_dom"/>
</dbReference>
<keyword evidence="1" id="KW-0694">RNA-binding</keyword>
<dbReference type="Gene3D" id="3.10.290.10">
    <property type="entry name" value="RNA-binding S4 domain"/>
    <property type="match status" value="1"/>
</dbReference>
<comment type="similarity">
    <text evidence="2">Belongs to the TlyA family.</text>
</comment>
<dbReference type="PROSITE" id="PS50889">
    <property type="entry name" value="S4"/>
    <property type="match status" value="1"/>
</dbReference>
<sequence>MKERLDILLVERRLVESRVKAQWLIKKGYVSVNERIIIKPGKRIDNESLINLTRKFPYVGRGGLKLEAALKSFSITVKGKICADLGASIGGFTDCLLQNGA</sequence>
<dbReference type="AlphaFoldDB" id="X1K3Q9"/>
<dbReference type="PANTHER" id="PTHR32319:SF0">
    <property type="entry name" value="BACTERIAL HEMOLYSIN-LIKE PROTEIN"/>
    <property type="match status" value="1"/>
</dbReference>
<dbReference type="PANTHER" id="PTHR32319">
    <property type="entry name" value="BACTERIAL HEMOLYSIN-LIKE PROTEIN"/>
    <property type="match status" value="1"/>
</dbReference>
<dbReference type="GO" id="GO:0008168">
    <property type="term" value="F:methyltransferase activity"/>
    <property type="evidence" value="ECO:0007669"/>
    <property type="project" value="InterPro"/>
</dbReference>
<gene>
    <name evidence="4" type="ORF">S03H2_67518</name>
</gene>
<comment type="caution">
    <text evidence="4">The sequence shown here is derived from an EMBL/GenBank/DDBJ whole genome shotgun (WGS) entry which is preliminary data.</text>
</comment>
<feature type="non-terminal residue" evidence="4">
    <location>
        <position position="101"/>
    </location>
</feature>
<dbReference type="InterPro" id="IPR047048">
    <property type="entry name" value="TlyA"/>
</dbReference>
<dbReference type="GO" id="GO:0003723">
    <property type="term" value="F:RNA binding"/>
    <property type="evidence" value="ECO:0007669"/>
    <property type="project" value="UniProtKB-KW"/>
</dbReference>
<protein>
    <recommendedName>
        <fullName evidence="3">RNA-binding S4 domain-containing protein</fullName>
    </recommendedName>
</protein>
<evidence type="ECO:0000313" key="4">
    <source>
        <dbReference type="EMBL" id="GAH76693.1"/>
    </source>
</evidence>
<evidence type="ECO:0000256" key="1">
    <source>
        <dbReference type="ARBA" id="ARBA00022884"/>
    </source>
</evidence>
<feature type="domain" description="RNA-binding S4" evidence="3">
    <location>
        <begin position="3"/>
        <end position="65"/>
    </location>
</feature>
<dbReference type="InterPro" id="IPR036986">
    <property type="entry name" value="S4_RNA-bd_sf"/>
</dbReference>
<dbReference type="EMBL" id="BARU01044222">
    <property type="protein sequence ID" value="GAH76693.1"/>
    <property type="molecule type" value="Genomic_DNA"/>
</dbReference>
<dbReference type="Pfam" id="PF01728">
    <property type="entry name" value="FtsJ"/>
    <property type="match status" value="1"/>
</dbReference>
<reference evidence="4" key="1">
    <citation type="journal article" date="2014" name="Front. Microbiol.">
        <title>High frequency of phylogenetically diverse reductive dehalogenase-homologous genes in deep subseafloor sedimentary metagenomes.</title>
        <authorList>
            <person name="Kawai M."/>
            <person name="Futagami T."/>
            <person name="Toyoda A."/>
            <person name="Takaki Y."/>
            <person name="Nishi S."/>
            <person name="Hori S."/>
            <person name="Arai W."/>
            <person name="Tsubouchi T."/>
            <person name="Morono Y."/>
            <person name="Uchiyama I."/>
            <person name="Ito T."/>
            <person name="Fujiyama A."/>
            <person name="Inagaki F."/>
            <person name="Takami H."/>
        </authorList>
    </citation>
    <scope>NUCLEOTIDE SEQUENCE</scope>
    <source>
        <strain evidence="4">Expedition CK06-06</strain>
    </source>
</reference>
<organism evidence="4">
    <name type="scientific">marine sediment metagenome</name>
    <dbReference type="NCBI Taxonomy" id="412755"/>
    <lineage>
        <taxon>unclassified sequences</taxon>
        <taxon>metagenomes</taxon>
        <taxon>ecological metagenomes</taxon>
    </lineage>
</organism>
<accession>X1K3Q9</accession>
<name>X1K3Q9_9ZZZZ</name>
<dbReference type="SMART" id="SM00363">
    <property type="entry name" value="S4"/>
    <property type="match status" value="1"/>
</dbReference>
<dbReference type="Gene3D" id="3.40.50.150">
    <property type="entry name" value="Vaccinia Virus protein VP39"/>
    <property type="match status" value="1"/>
</dbReference>
<dbReference type="SUPFAM" id="SSF55174">
    <property type="entry name" value="Alpha-L RNA-binding motif"/>
    <property type="match status" value="1"/>
</dbReference>
<evidence type="ECO:0000259" key="3">
    <source>
        <dbReference type="SMART" id="SM00363"/>
    </source>
</evidence>
<dbReference type="GO" id="GO:0032259">
    <property type="term" value="P:methylation"/>
    <property type="evidence" value="ECO:0007669"/>
    <property type="project" value="InterPro"/>
</dbReference>